<dbReference type="PANTHER" id="PTHR33116">
    <property type="entry name" value="REVERSE TRANSCRIPTASE ZINC-BINDING DOMAIN-CONTAINING PROTEIN-RELATED-RELATED"/>
    <property type="match status" value="1"/>
</dbReference>
<reference evidence="1" key="2">
    <citation type="journal article" date="2024" name="Plant">
        <title>Genomic evolution and insights into agronomic trait innovations of Sesamum species.</title>
        <authorList>
            <person name="Miao H."/>
            <person name="Wang L."/>
            <person name="Qu L."/>
            <person name="Liu H."/>
            <person name="Sun Y."/>
            <person name="Le M."/>
            <person name="Wang Q."/>
            <person name="Wei S."/>
            <person name="Zheng Y."/>
            <person name="Lin W."/>
            <person name="Duan Y."/>
            <person name="Cao H."/>
            <person name="Xiong S."/>
            <person name="Wang X."/>
            <person name="Wei L."/>
            <person name="Li C."/>
            <person name="Ma Q."/>
            <person name="Ju M."/>
            <person name="Zhao R."/>
            <person name="Li G."/>
            <person name="Mu C."/>
            <person name="Tian Q."/>
            <person name="Mei H."/>
            <person name="Zhang T."/>
            <person name="Gao T."/>
            <person name="Zhang H."/>
        </authorList>
    </citation>
    <scope>NUCLEOTIDE SEQUENCE</scope>
    <source>
        <strain evidence="1">KEN1</strain>
    </source>
</reference>
<gene>
    <name evidence="1" type="ORF">Slati_1518700</name>
</gene>
<comment type="caution">
    <text evidence="1">The sequence shown here is derived from an EMBL/GenBank/DDBJ whole genome shotgun (WGS) entry which is preliminary data.</text>
</comment>
<dbReference type="EMBL" id="JACGWN010000005">
    <property type="protein sequence ID" value="KAL0449623.1"/>
    <property type="molecule type" value="Genomic_DNA"/>
</dbReference>
<sequence>MWQRSKAHWLYDQDRNTEFFHATATTTKRQNVIQRIKDAERRWREDTEGIQEVLLEYFRGIFTSSRPSSHELDVVLNTVSPKVTDAMNDSLLQLFTEQELSFIPGRLITDNVLVAFEVNHFVKNLTRAIAGRLRGELFRAIKDRIWGRIQGWNNKLLSQAERGVLIKAVLQSIPTYVMSCFRLPDYLLHEIEMMIADFWWHNKGERRTHWVRWSKLCQQREEGGLGFKEMKAFNRVMLAKQGCKLITRPNTLLSQILRTKYFLETSFFTAQMGARPSLTWRSIMETRNLLQQG</sequence>
<dbReference type="PANTHER" id="PTHR33116:SF86">
    <property type="entry name" value="REVERSE TRANSCRIPTASE DOMAIN-CONTAINING PROTEIN"/>
    <property type="match status" value="1"/>
</dbReference>
<dbReference type="AlphaFoldDB" id="A0AAW2X710"/>
<protein>
    <submittedName>
        <fullName evidence="1">Mitochondrial protein</fullName>
    </submittedName>
</protein>
<accession>A0AAW2X710</accession>
<name>A0AAW2X710_9LAMI</name>
<evidence type="ECO:0000313" key="1">
    <source>
        <dbReference type="EMBL" id="KAL0449623.1"/>
    </source>
</evidence>
<proteinExistence type="predicted"/>
<reference evidence="1" key="1">
    <citation type="submission" date="2020-06" db="EMBL/GenBank/DDBJ databases">
        <authorList>
            <person name="Li T."/>
            <person name="Hu X."/>
            <person name="Zhang T."/>
            <person name="Song X."/>
            <person name="Zhang H."/>
            <person name="Dai N."/>
            <person name="Sheng W."/>
            <person name="Hou X."/>
            <person name="Wei L."/>
        </authorList>
    </citation>
    <scope>NUCLEOTIDE SEQUENCE</scope>
    <source>
        <strain evidence="1">KEN1</strain>
        <tissue evidence="1">Leaf</tissue>
    </source>
</reference>
<organism evidence="1">
    <name type="scientific">Sesamum latifolium</name>
    <dbReference type="NCBI Taxonomy" id="2727402"/>
    <lineage>
        <taxon>Eukaryota</taxon>
        <taxon>Viridiplantae</taxon>
        <taxon>Streptophyta</taxon>
        <taxon>Embryophyta</taxon>
        <taxon>Tracheophyta</taxon>
        <taxon>Spermatophyta</taxon>
        <taxon>Magnoliopsida</taxon>
        <taxon>eudicotyledons</taxon>
        <taxon>Gunneridae</taxon>
        <taxon>Pentapetalae</taxon>
        <taxon>asterids</taxon>
        <taxon>lamiids</taxon>
        <taxon>Lamiales</taxon>
        <taxon>Pedaliaceae</taxon>
        <taxon>Sesamum</taxon>
    </lineage>
</organism>